<sequence>MELNKSDYRKIMKYYGLKIPRNNKTLKQNAESVLADKLCKCIKKVNKLRKTRSVNSKRMVTRSMTRKNNSNQLRASVGICKNSVLTKKQLNINRFSCKAKARLYNFPDKKYAIKLIDE</sequence>
<protein>
    <submittedName>
        <fullName evidence="1">Uncharacterized protein</fullName>
    </submittedName>
</protein>
<dbReference type="AlphaFoldDB" id="A0A6C0JCV3"/>
<dbReference type="EMBL" id="MN740361">
    <property type="protein sequence ID" value="QHU02711.1"/>
    <property type="molecule type" value="Genomic_DNA"/>
</dbReference>
<proteinExistence type="predicted"/>
<name>A0A6C0JCV3_9ZZZZ</name>
<organism evidence="1">
    <name type="scientific">viral metagenome</name>
    <dbReference type="NCBI Taxonomy" id="1070528"/>
    <lineage>
        <taxon>unclassified sequences</taxon>
        <taxon>metagenomes</taxon>
        <taxon>organismal metagenomes</taxon>
    </lineage>
</organism>
<reference evidence="1" key="1">
    <citation type="journal article" date="2020" name="Nature">
        <title>Giant virus diversity and host interactions through global metagenomics.</title>
        <authorList>
            <person name="Schulz F."/>
            <person name="Roux S."/>
            <person name="Paez-Espino D."/>
            <person name="Jungbluth S."/>
            <person name="Walsh D.A."/>
            <person name="Denef V.J."/>
            <person name="McMahon K.D."/>
            <person name="Konstantinidis K.T."/>
            <person name="Eloe-Fadrosh E.A."/>
            <person name="Kyrpides N.C."/>
            <person name="Woyke T."/>
        </authorList>
    </citation>
    <scope>NUCLEOTIDE SEQUENCE</scope>
    <source>
        <strain evidence="1">GVMAG-M-3300025880-76</strain>
    </source>
</reference>
<accession>A0A6C0JCV3</accession>
<evidence type="ECO:0000313" key="1">
    <source>
        <dbReference type="EMBL" id="QHU02711.1"/>
    </source>
</evidence>